<dbReference type="EMBL" id="WBMT01000001">
    <property type="protein sequence ID" value="KAB2352252.1"/>
    <property type="molecule type" value="Genomic_DNA"/>
</dbReference>
<evidence type="ECO:0000313" key="3">
    <source>
        <dbReference type="EMBL" id="KAB2352252.1"/>
    </source>
</evidence>
<dbReference type="InterPro" id="IPR006016">
    <property type="entry name" value="UspA"/>
</dbReference>
<organism evidence="3 4">
    <name type="scientific">Actinomadura rudentiformis</name>
    <dbReference type="NCBI Taxonomy" id="359158"/>
    <lineage>
        <taxon>Bacteria</taxon>
        <taxon>Bacillati</taxon>
        <taxon>Actinomycetota</taxon>
        <taxon>Actinomycetes</taxon>
        <taxon>Streptosporangiales</taxon>
        <taxon>Thermomonosporaceae</taxon>
        <taxon>Actinomadura</taxon>
    </lineage>
</organism>
<dbReference type="OrthoDB" id="3478514at2"/>
<protein>
    <submittedName>
        <fullName evidence="3">Universal stress protein</fullName>
    </submittedName>
</protein>
<sequence length="161" mass="17079">MQVIPEQRRVIVGVDGSPNSIAALVRASKEARLRHARLDVIQVLPREEPRNPSLVQRARAWLRLRALVARTIPRSRHLTARLRIAHGHPAQALTAAADRAELLVIGARVHSEHGNPFGGDTVPGILATAHCEVIVCADHAASSAFSAAASGATASEAIRGG</sequence>
<dbReference type="InterPro" id="IPR006015">
    <property type="entry name" value="Universal_stress_UspA"/>
</dbReference>
<name>A0A6H9Z2J5_9ACTN</name>
<accession>A0A6H9Z2J5</accession>
<dbReference type="PRINTS" id="PR01438">
    <property type="entry name" value="UNVRSLSTRESS"/>
</dbReference>
<dbReference type="Gene3D" id="3.40.50.620">
    <property type="entry name" value="HUPs"/>
    <property type="match status" value="1"/>
</dbReference>
<dbReference type="InterPro" id="IPR014729">
    <property type="entry name" value="Rossmann-like_a/b/a_fold"/>
</dbReference>
<dbReference type="Pfam" id="PF00582">
    <property type="entry name" value="Usp"/>
    <property type="match status" value="1"/>
</dbReference>
<evidence type="ECO:0000259" key="2">
    <source>
        <dbReference type="Pfam" id="PF00582"/>
    </source>
</evidence>
<comment type="caution">
    <text evidence="3">The sequence shown here is derived from an EMBL/GenBank/DDBJ whole genome shotgun (WGS) entry which is preliminary data.</text>
</comment>
<dbReference type="Proteomes" id="UP000468735">
    <property type="component" value="Unassembled WGS sequence"/>
</dbReference>
<feature type="domain" description="UspA" evidence="2">
    <location>
        <begin position="8"/>
        <end position="136"/>
    </location>
</feature>
<dbReference type="AlphaFoldDB" id="A0A6H9Z2J5"/>
<gene>
    <name evidence="3" type="ORF">F8566_00655</name>
</gene>
<keyword evidence="4" id="KW-1185">Reference proteome</keyword>
<proteinExistence type="inferred from homology"/>
<evidence type="ECO:0000313" key="4">
    <source>
        <dbReference type="Proteomes" id="UP000468735"/>
    </source>
</evidence>
<dbReference type="SUPFAM" id="SSF52402">
    <property type="entry name" value="Adenine nucleotide alpha hydrolases-like"/>
    <property type="match status" value="1"/>
</dbReference>
<evidence type="ECO:0000256" key="1">
    <source>
        <dbReference type="ARBA" id="ARBA00008791"/>
    </source>
</evidence>
<reference evidence="3 4" key="1">
    <citation type="submission" date="2019-09" db="EMBL/GenBank/DDBJ databases">
        <title>Actinomadura physcomitrii sp. nov., a novel actinomycete isolated from moss [Physcomitrium sphaericum (Ludw) Fuernr].</title>
        <authorList>
            <person name="Zhuang X."/>
            <person name="Liu C."/>
        </authorList>
    </citation>
    <scope>NUCLEOTIDE SEQUENCE [LARGE SCALE GENOMIC DNA]</scope>
    <source>
        <strain evidence="3 4">HMC1</strain>
    </source>
</reference>
<dbReference type="CDD" id="cd00293">
    <property type="entry name" value="USP-like"/>
    <property type="match status" value="1"/>
</dbReference>
<dbReference type="RefSeq" id="WP_151556884.1">
    <property type="nucleotide sequence ID" value="NZ_WBMT01000001.1"/>
</dbReference>
<comment type="similarity">
    <text evidence="1">Belongs to the universal stress protein A family.</text>
</comment>